<evidence type="ECO:0000259" key="12">
    <source>
        <dbReference type="Pfam" id="PF00561"/>
    </source>
</evidence>
<evidence type="ECO:0000256" key="3">
    <source>
        <dbReference type="ARBA" id="ARBA00026104"/>
    </source>
</evidence>
<keyword evidence="2 13" id="KW-0378">Hydrolase</keyword>
<dbReference type="InterPro" id="IPR029058">
    <property type="entry name" value="AB_hydrolase_fold"/>
</dbReference>
<evidence type="ECO:0000256" key="7">
    <source>
        <dbReference type="ARBA" id="ARBA00044064"/>
    </source>
</evidence>
<dbReference type="GO" id="GO:0016787">
    <property type="term" value="F:hydrolase activity"/>
    <property type="evidence" value="ECO:0007669"/>
    <property type="project" value="UniProtKB-KW"/>
</dbReference>
<dbReference type="Pfam" id="PF00561">
    <property type="entry name" value="Abhydrolase_1"/>
    <property type="match status" value="1"/>
</dbReference>
<dbReference type="SUPFAM" id="SSF53474">
    <property type="entry name" value="alpha/beta-Hydrolases"/>
    <property type="match status" value="1"/>
</dbReference>
<evidence type="ECO:0000256" key="4">
    <source>
        <dbReference type="ARBA" id="ARBA00042703"/>
    </source>
</evidence>
<evidence type="ECO:0000256" key="2">
    <source>
        <dbReference type="ARBA" id="ARBA00022801"/>
    </source>
</evidence>
<comment type="catalytic activity">
    <reaction evidence="11">
        <text>1-octadecanoyl-2-(5Z,8Z,11Z,14Z-eicosatetraenoyl)-sn-glycerol + H2O = 2-(5Z,8Z,11Z,14Z-eicosatetraenoyl)-glycerol + octadecanoate + H(+)</text>
        <dbReference type="Rhea" id="RHEA:38507"/>
        <dbReference type="ChEBI" id="CHEBI:15377"/>
        <dbReference type="ChEBI" id="CHEBI:15378"/>
        <dbReference type="ChEBI" id="CHEBI:25629"/>
        <dbReference type="ChEBI" id="CHEBI:52392"/>
        <dbReference type="ChEBI" id="CHEBI:75728"/>
    </reaction>
</comment>
<evidence type="ECO:0000256" key="11">
    <source>
        <dbReference type="ARBA" id="ARBA00048919"/>
    </source>
</evidence>
<comment type="catalytic activity">
    <reaction evidence="8">
        <text>1-octadecanoyl-2-(4Z,7Z,10Z,13Z,16Z,19Z-docosahexaenoyl)-sn-glycerol + H2O = 2-(4Z,7Z,10Z,13Z,16Z,19Z-docosahexaenoyl)-glycerol + octadecanoate + H(+)</text>
        <dbReference type="Rhea" id="RHEA:77107"/>
        <dbReference type="ChEBI" id="CHEBI:15377"/>
        <dbReference type="ChEBI" id="CHEBI:15378"/>
        <dbReference type="ChEBI" id="CHEBI:25629"/>
        <dbReference type="ChEBI" id="CHEBI:77129"/>
        <dbReference type="ChEBI" id="CHEBI:186738"/>
    </reaction>
</comment>
<dbReference type="EC" id="3.1.1.116" evidence="3"/>
<reference evidence="13" key="1">
    <citation type="journal article" date="2016" name="Mol. Ecol. Resour.">
        <title>Evaluation of the impact of RNA preservation methods of spiders for de novo transcriptome assembly.</title>
        <authorList>
            <person name="Kono N."/>
            <person name="Nakamura H."/>
            <person name="Ito Y."/>
            <person name="Tomita M."/>
            <person name="Arakawa K."/>
        </authorList>
    </citation>
    <scope>NUCLEOTIDE SEQUENCE</scope>
    <source>
        <tissue evidence="13">Whole body</tissue>
    </source>
</reference>
<comment type="catalytic activity">
    <reaction evidence="5">
        <text>a 1,2-diacyl-sn-glycerol + H2O = a 2-acylglycerol + a fatty acid + H(+)</text>
        <dbReference type="Rhea" id="RHEA:33275"/>
        <dbReference type="ChEBI" id="CHEBI:15377"/>
        <dbReference type="ChEBI" id="CHEBI:15378"/>
        <dbReference type="ChEBI" id="CHEBI:17389"/>
        <dbReference type="ChEBI" id="CHEBI:17815"/>
        <dbReference type="ChEBI" id="CHEBI:28868"/>
        <dbReference type="EC" id="3.1.1.116"/>
    </reaction>
</comment>
<evidence type="ECO:0000256" key="8">
    <source>
        <dbReference type="ARBA" id="ARBA00048283"/>
    </source>
</evidence>
<dbReference type="PANTHER" id="PTHR46118:SF4">
    <property type="entry name" value="PROTEIN ABHD11"/>
    <property type="match status" value="1"/>
</dbReference>
<dbReference type="Gene3D" id="3.40.50.1820">
    <property type="entry name" value="alpha/beta hydrolase"/>
    <property type="match status" value="1"/>
</dbReference>
<dbReference type="AlphaFoldDB" id="A0A2L2YTD3"/>
<name>A0A2L2YTD3_PARTP</name>
<dbReference type="InterPro" id="IPR000073">
    <property type="entry name" value="AB_hydrolase_1"/>
</dbReference>
<comment type="catalytic activity">
    <reaction evidence="6">
        <text>a 1,3-diacyl-sn-glycerol + H2O = a 1-acyl-sn-glycerol + a fatty acid + H(+)</text>
        <dbReference type="Rhea" id="RHEA:38503"/>
        <dbReference type="ChEBI" id="CHEBI:15377"/>
        <dbReference type="ChEBI" id="CHEBI:15378"/>
        <dbReference type="ChEBI" id="CHEBI:28868"/>
        <dbReference type="ChEBI" id="CHEBI:64683"/>
        <dbReference type="ChEBI" id="CHEBI:77272"/>
    </reaction>
</comment>
<sequence length="284" mass="32592">MTNYTPVKIAYKEFEPSGGSNDKLAPIIFLHGITSSKESWNIIPQIIADKTKRKTYACDARNHGESEYTEHFNYDLNVDDLFQFMNTLNIERAVLVGHSMGSFTSTNAALRKPERVEMIFSEDTYLKKPPKETRDFVIRFTSDFSDAVKSVPKDLSEKEAVAKAVETLNKINKEIRTYVPEESLKSSNYVLKRRSGGGYDVTFNKDSIIRAFEDPDTFMTSPSGQFNGHAYFIYGRDSPIRVRSEEEHIKNHFPKAEFIEFEGGSHNLHLEYLDKFVQTILDRL</sequence>
<comment type="catalytic activity">
    <reaction evidence="10">
        <text>1-octadecanoyl-2-(9Z-octadecenoyl)-sn-glycerol + H2O = 2-(9Z-octadecenoyl)-glycerol + octadecanoate + H(+)</text>
        <dbReference type="Rhea" id="RHEA:77103"/>
        <dbReference type="ChEBI" id="CHEBI:15377"/>
        <dbReference type="ChEBI" id="CHEBI:15378"/>
        <dbReference type="ChEBI" id="CHEBI:25629"/>
        <dbReference type="ChEBI" id="CHEBI:73990"/>
        <dbReference type="ChEBI" id="CHEBI:75468"/>
    </reaction>
</comment>
<evidence type="ECO:0000256" key="10">
    <source>
        <dbReference type="ARBA" id="ARBA00048513"/>
    </source>
</evidence>
<evidence type="ECO:0000256" key="9">
    <source>
        <dbReference type="ARBA" id="ARBA00048504"/>
    </source>
</evidence>
<protein>
    <recommendedName>
        <fullName evidence="7">sn-1-specific diacylglycerol lipase ABHD11</fullName>
        <ecNumber evidence="3">3.1.1.116</ecNumber>
    </recommendedName>
    <alternativeName>
        <fullName evidence="4">Alpha/beta hydrolase domain-containing protein 11</fullName>
    </alternativeName>
</protein>
<dbReference type="PANTHER" id="PTHR46118">
    <property type="entry name" value="PROTEIN ABHD11"/>
    <property type="match status" value="1"/>
</dbReference>
<dbReference type="EMBL" id="IAAA01049417">
    <property type="protein sequence ID" value="LAA10605.1"/>
    <property type="molecule type" value="mRNA"/>
</dbReference>
<organism evidence="13">
    <name type="scientific">Parasteatoda tepidariorum</name>
    <name type="common">Common house spider</name>
    <name type="synonym">Achaearanea tepidariorum</name>
    <dbReference type="NCBI Taxonomy" id="114398"/>
    <lineage>
        <taxon>Eukaryota</taxon>
        <taxon>Metazoa</taxon>
        <taxon>Ecdysozoa</taxon>
        <taxon>Arthropoda</taxon>
        <taxon>Chelicerata</taxon>
        <taxon>Arachnida</taxon>
        <taxon>Araneae</taxon>
        <taxon>Araneomorphae</taxon>
        <taxon>Entelegynae</taxon>
        <taxon>Araneoidea</taxon>
        <taxon>Theridiidae</taxon>
        <taxon>Parasteatoda</taxon>
    </lineage>
</organism>
<comment type="similarity">
    <text evidence="1">Belongs to the AB hydrolase superfamily.</text>
</comment>
<evidence type="ECO:0000256" key="5">
    <source>
        <dbReference type="ARBA" id="ARBA00043667"/>
    </source>
</evidence>
<accession>A0A2L2YTD3</accession>
<proteinExistence type="evidence at transcript level"/>
<evidence type="ECO:0000256" key="6">
    <source>
        <dbReference type="ARBA" id="ARBA00043742"/>
    </source>
</evidence>
<evidence type="ECO:0000313" key="13">
    <source>
        <dbReference type="EMBL" id="LAA10605.1"/>
    </source>
</evidence>
<comment type="catalytic activity">
    <reaction evidence="9">
        <text>1,2-didecanoylglycerol + H2O = decanoylglycerol + decanoate + H(+)</text>
        <dbReference type="Rhea" id="RHEA:48596"/>
        <dbReference type="ChEBI" id="CHEBI:11152"/>
        <dbReference type="ChEBI" id="CHEBI:15377"/>
        <dbReference type="ChEBI" id="CHEBI:15378"/>
        <dbReference type="ChEBI" id="CHEBI:27689"/>
        <dbReference type="ChEBI" id="CHEBI:90605"/>
    </reaction>
</comment>
<dbReference type="OrthoDB" id="6424307at2759"/>
<evidence type="ECO:0000256" key="1">
    <source>
        <dbReference type="ARBA" id="ARBA00008645"/>
    </source>
</evidence>
<feature type="domain" description="AB hydrolase-1" evidence="12">
    <location>
        <begin position="26"/>
        <end position="271"/>
    </location>
</feature>